<dbReference type="PANTHER" id="PTHR42673">
    <property type="entry name" value="MALEYLACETOACETATE ISOMERASE"/>
    <property type="match status" value="1"/>
</dbReference>
<dbReference type="Pfam" id="PF13417">
    <property type="entry name" value="GST_N_3"/>
    <property type="match status" value="1"/>
</dbReference>
<dbReference type="InterPro" id="IPR036249">
    <property type="entry name" value="Thioredoxin-like_sf"/>
</dbReference>
<dbReference type="CDD" id="cd03042">
    <property type="entry name" value="GST_N_Zeta"/>
    <property type="match status" value="1"/>
</dbReference>
<sequence>MTTLYSYFRSSASYRVRIALNLKGVAYETAAVHLLNQGGEQLLPAFTQVNPHALVPVLADQGRLLTQSMAMLEYLEERYPAPALLPGDAFQRAHIRELALAIACEIHPLNNLRVLRYLKHQLAVDEAQKTAWIQHWIKLGFSALEQQLAADTTRGHFCVGDAPTMADCFLVPQIFNARRFEVDMAPYPTLCAIDAACNALPAFQQAHPAQQPDAA</sequence>
<feature type="domain" description="GST C-terminal" evidence="3">
    <location>
        <begin position="88"/>
        <end position="215"/>
    </location>
</feature>
<evidence type="ECO:0000256" key="1">
    <source>
        <dbReference type="ARBA" id="ARBA00010007"/>
    </source>
</evidence>
<dbReference type="AlphaFoldDB" id="A0A6M3ZMB0"/>
<evidence type="ECO:0000313" key="4">
    <source>
        <dbReference type="EMBL" id="QJP99645.1"/>
    </source>
</evidence>
<dbReference type="FunFam" id="1.20.1050.10:FF:000017">
    <property type="entry name" value="Maleylacetoacetate isomerase"/>
    <property type="match status" value="1"/>
</dbReference>
<dbReference type="GO" id="GO:0006749">
    <property type="term" value="P:glutathione metabolic process"/>
    <property type="evidence" value="ECO:0007669"/>
    <property type="project" value="TreeGrafter"/>
</dbReference>
<dbReference type="NCBIfam" id="TIGR01262">
    <property type="entry name" value="maiA"/>
    <property type="match status" value="1"/>
</dbReference>
<dbReference type="GO" id="GO:0016034">
    <property type="term" value="F:maleylacetoacetate isomerase activity"/>
    <property type="evidence" value="ECO:0007669"/>
    <property type="project" value="TreeGrafter"/>
</dbReference>
<dbReference type="Gene3D" id="1.20.1050.10">
    <property type="match status" value="1"/>
</dbReference>
<dbReference type="Gene3D" id="3.40.30.10">
    <property type="entry name" value="Glutaredoxin"/>
    <property type="match status" value="1"/>
</dbReference>
<protein>
    <submittedName>
        <fullName evidence="4">Maleylacetoacetate isomerase</fullName>
    </submittedName>
</protein>
<comment type="similarity">
    <text evidence="1">Belongs to the GST superfamily. Zeta family.</text>
</comment>
<dbReference type="PROSITE" id="PS50405">
    <property type="entry name" value="GST_CTER"/>
    <property type="match status" value="1"/>
</dbReference>
<dbReference type="SFLD" id="SFLDG00358">
    <property type="entry name" value="Main_(cytGST)"/>
    <property type="match status" value="1"/>
</dbReference>
<dbReference type="SFLD" id="SFLDS00019">
    <property type="entry name" value="Glutathione_Transferase_(cytos"/>
    <property type="match status" value="1"/>
</dbReference>
<proteinExistence type="inferred from homology"/>
<dbReference type="SUPFAM" id="SSF52833">
    <property type="entry name" value="Thioredoxin-like"/>
    <property type="match status" value="1"/>
</dbReference>
<reference evidence="4 5" key="1">
    <citation type="journal article" date="2012" name="J. Bacteriol.">
        <title>Genome sequence of the pathogenic Herbaspirillum seropedicae strain Os34, isolated from rice roots.</title>
        <authorList>
            <person name="Ye W."/>
            <person name="Ye S."/>
            <person name="Liu J."/>
            <person name="Chang S."/>
            <person name="Chen M."/>
            <person name="Zhu B."/>
            <person name="Guo L."/>
            <person name="An Q."/>
        </authorList>
    </citation>
    <scope>NUCLEOTIDE SEQUENCE [LARGE SCALE GENOMIC DNA]</scope>
    <source>
        <strain evidence="4 5">Os34</strain>
    </source>
</reference>
<evidence type="ECO:0000259" key="2">
    <source>
        <dbReference type="PROSITE" id="PS50404"/>
    </source>
</evidence>
<feature type="domain" description="GST N-terminal" evidence="2">
    <location>
        <begin position="1"/>
        <end position="83"/>
    </location>
</feature>
<dbReference type="InterPro" id="IPR034330">
    <property type="entry name" value="GST_Zeta_C"/>
</dbReference>
<accession>A0A6M3ZMB0</accession>
<dbReference type="EMBL" id="CP008956">
    <property type="protein sequence ID" value="QJP99645.1"/>
    <property type="molecule type" value="Genomic_DNA"/>
</dbReference>
<dbReference type="Proteomes" id="UP000501648">
    <property type="component" value="Chromosome"/>
</dbReference>
<dbReference type="PANTHER" id="PTHR42673:SF21">
    <property type="entry name" value="GLUTATHIONE S-TRANSFERASE YFCF"/>
    <property type="match status" value="1"/>
</dbReference>
<dbReference type="RefSeq" id="WP_017453836.1">
    <property type="nucleotide sequence ID" value="NZ_CP008956.1"/>
</dbReference>
<dbReference type="GO" id="GO:0005737">
    <property type="term" value="C:cytoplasm"/>
    <property type="evidence" value="ECO:0007669"/>
    <property type="project" value="InterPro"/>
</dbReference>
<dbReference type="InterPro" id="IPR034333">
    <property type="entry name" value="GST_Zeta_N"/>
</dbReference>
<dbReference type="InterPro" id="IPR040079">
    <property type="entry name" value="Glutathione_S-Trfase"/>
</dbReference>
<dbReference type="CDD" id="cd03191">
    <property type="entry name" value="GST_C_Zeta"/>
    <property type="match status" value="1"/>
</dbReference>
<dbReference type="InterPro" id="IPR004045">
    <property type="entry name" value="Glutathione_S-Trfase_N"/>
</dbReference>
<dbReference type="InterPro" id="IPR010987">
    <property type="entry name" value="Glutathione-S-Trfase_C-like"/>
</dbReference>
<keyword evidence="4" id="KW-0413">Isomerase</keyword>
<dbReference type="Pfam" id="PF13410">
    <property type="entry name" value="GST_C_2"/>
    <property type="match status" value="1"/>
</dbReference>
<evidence type="ECO:0000313" key="5">
    <source>
        <dbReference type="Proteomes" id="UP000501648"/>
    </source>
</evidence>
<dbReference type="SUPFAM" id="SSF47616">
    <property type="entry name" value="GST C-terminal domain-like"/>
    <property type="match status" value="1"/>
</dbReference>
<dbReference type="InterPro" id="IPR036282">
    <property type="entry name" value="Glutathione-S-Trfase_C_sf"/>
</dbReference>
<dbReference type="GO" id="GO:0006559">
    <property type="term" value="P:L-phenylalanine catabolic process"/>
    <property type="evidence" value="ECO:0007669"/>
    <property type="project" value="TreeGrafter"/>
</dbReference>
<name>A0A6M3ZMB0_9BURK</name>
<evidence type="ECO:0000259" key="3">
    <source>
        <dbReference type="PROSITE" id="PS50405"/>
    </source>
</evidence>
<dbReference type="InterPro" id="IPR005955">
    <property type="entry name" value="GST_Zeta"/>
</dbReference>
<dbReference type="PROSITE" id="PS50404">
    <property type="entry name" value="GST_NTER"/>
    <property type="match status" value="1"/>
</dbReference>
<gene>
    <name evidence="4" type="primary">maiA</name>
    <name evidence="4" type="ORF">C798_05220</name>
</gene>
<dbReference type="GO" id="GO:0004364">
    <property type="term" value="F:glutathione transferase activity"/>
    <property type="evidence" value="ECO:0007669"/>
    <property type="project" value="TreeGrafter"/>
</dbReference>
<organism evidence="4 5">
    <name type="scientific">Herbaspirillum rubrisubalbicans Os34</name>
    <dbReference type="NCBI Taxonomy" id="1235827"/>
    <lineage>
        <taxon>Bacteria</taxon>
        <taxon>Pseudomonadati</taxon>
        <taxon>Pseudomonadota</taxon>
        <taxon>Betaproteobacteria</taxon>
        <taxon>Burkholderiales</taxon>
        <taxon>Oxalobacteraceae</taxon>
        <taxon>Herbaspirillum</taxon>
    </lineage>
</organism>